<dbReference type="Gramene" id="ONK55497">
    <property type="protein sequence ID" value="ONK55497"/>
    <property type="gene ID" value="A4U43_UnF2460"/>
</dbReference>
<feature type="transmembrane region" description="Helical" evidence="9">
    <location>
        <begin position="216"/>
        <end position="234"/>
    </location>
</feature>
<evidence type="ECO:0000256" key="3">
    <source>
        <dbReference type="ARBA" id="ARBA00022692"/>
    </source>
</evidence>
<evidence type="ECO:0000256" key="4">
    <source>
        <dbReference type="ARBA" id="ARBA00022821"/>
    </source>
</evidence>
<dbReference type="OrthoDB" id="1388414at2759"/>
<dbReference type="Pfam" id="PF03094">
    <property type="entry name" value="Mlo"/>
    <property type="match status" value="1"/>
</dbReference>
<evidence type="ECO:0000256" key="1">
    <source>
        <dbReference type="ARBA" id="ARBA00004141"/>
    </source>
</evidence>
<evidence type="ECO:0000313" key="11">
    <source>
        <dbReference type="EMBL" id="ONK55497.1"/>
    </source>
</evidence>
<protein>
    <recommendedName>
        <fullName evidence="8">MLO-like protein</fullName>
    </recommendedName>
</protein>
<keyword evidence="12" id="KW-1185">Reference proteome</keyword>
<dbReference type="GO" id="GO:0006952">
    <property type="term" value="P:defense response"/>
    <property type="evidence" value="ECO:0007669"/>
    <property type="project" value="UniProtKB-KW"/>
</dbReference>
<feature type="transmembrane region" description="Helical" evidence="9">
    <location>
        <begin position="91"/>
        <end position="114"/>
    </location>
</feature>
<evidence type="ECO:0000256" key="5">
    <source>
        <dbReference type="ARBA" id="ARBA00022989"/>
    </source>
</evidence>
<feature type="transmembrane region" description="Helical" evidence="9">
    <location>
        <begin position="340"/>
        <end position="361"/>
    </location>
</feature>
<proteinExistence type="inferred from homology"/>
<comment type="domain">
    <text evidence="8">The C-terminus contains a calmodulin-binding domain, which binds calmodulin in a calcium-dependent fashion.</text>
</comment>
<keyword evidence="5 8" id="KW-1133">Transmembrane helix</keyword>
<evidence type="ECO:0000256" key="6">
    <source>
        <dbReference type="ARBA" id="ARBA00023136"/>
    </source>
</evidence>
<sequence length="450" mass="51318">MLLGFISLLLVVFQGVIQEICVPESWQRHMTPCKRGDESSPSVTKRYAAAFFSGVGGGGRRLLSGGSEEGSDHCKRKGKVPLLSLEAIHSLHIFIFALAVTHVVLSVLTMLFGVAKVRQWKPWEDAIQKDVKESDPNKITHLHQSEFIRDRFHGVEDVSMIMGWLHSFFKQFYGSVSKSDYSAMRLGFIQTHCKGNPKFDFHRYMLRALEADFKKVVGISWYLWIFVVIFLLLNVNGWHAYFWISFVPLVILLVVGAKLEHIISQLAHEIAEKHSAIEGDVAVKPSDDHFWFHRPRIVLFLIHFILFQNAFEIAFFFWILTTFTFDSCIMGQVGYVIPRLVMSVITQFLCSYSTLPLYAVVAQMGSSFKEVIFEEHVKASIVGWRQNAKKRKARRVMSTEESRSEAIESAGESLRNVLSQARSDSLMEEGEADRIEEVAQRARAHVLQVL</sequence>
<dbReference type="PANTHER" id="PTHR31942">
    <property type="entry name" value="MLO-LIKE PROTEIN 1"/>
    <property type="match status" value="1"/>
</dbReference>
<dbReference type="GO" id="GO:0016020">
    <property type="term" value="C:membrane"/>
    <property type="evidence" value="ECO:0007669"/>
    <property type="project" value="UniProtKB-SubCell"/>
</dbReference>
<evidence type="ECO:0000256" key="2">
    <source>
        <dbReference type="ARBA" id="ARBA00006574"/>
    </source>
</evidence>
<dbReference type="PANTHER" id="PTHR31942:SF122">
    <property type="entry name" value="MLO-LIKE PROTEIN"/>
    <property type="match status" value="1"/>
</dbReference>
<name>A0A1R3L790_ASPOF</name>
<reference evidence="12" key="1">
    <citation type="journal article" date="2017" name="Nat. Commun.">
        <title>The asparagus genome sheds light on the origin and evolution of a young Y chromosome.</title>
        <authorList>
            <person name="Harkess A."/>
            <person name="Zhou J."/>
            <person name="Xu C."/>
            <person name="Bowers J.E."/>
            <person name="Van der Hulst R."/>
            <person name="Ayyampalayam S."/>
            <person name="Mercati F."/>
            <person name="Riccardi P."/>
            <person name="McKain M.R."/>
            <person name="Kakrana A."/>
            <person name="Tang H."/>
            <person name="Ray J."/>
            <person name="Groenendijk J."/>
            <person name="Arikit S."/>
            <person name="Mathioni S.M."/>
            <person name="Nakano M."/>
            <person name="Shan H."/>
            <person name="Telgmann-Rauber A."/>
            <person name="Kanno A."/>
            <person name="Yue Z."/>
            <person name="Chen H."/>
            <person name="Li W."/>
            <person name="Chen Y."/>
            <person name="Xu X."/>
            <person name="Zhang Y."/>
            <person name="Luo S."/>
            <person name="Chen H."/>
            <person name="Gao J."/>
            <person name="Mao Z."/>
            <person name="Pires J.C."/>
            <person name="Luo M."/>
            <person name="Kudrna D."/>
            <person name="Wing R.A."/>
            <person name="Meyers B.C."/>
            <person name="Yi K."/>
            <person name="Kong H."/>
            <person name="Lavrijsen P."/>
            <person name="Sunseri F."/>
            <person name="Falavigna A."/>
            <person name="Ye Y."/>
            <person name="Leebens-Mack J.H."/>
            <person name="Chen G."/>
        </authorList>
    </citation>
    <scope>NUCLEOTIDE SEQUENCE [LARGE SCALE GENOMIC DNA]</scope>
    <source>
        <strain evidence="12">cv. DH0086</strain>
    </source>
</reference>
<evidence type="ECO:0000256" key="9">
    <source>
        <dbReference type="SAM" id="Phobius"/>
    </source>
</evidence>
<comment type="subcellular location">
    <subcellularLocation>
        <location evidence="1 8">Membrane</location>
        <topology evidence="1 8">Multi-pass membrane protein</topology>
    </subcellularLocation>
</comment>
<evidence type="ECO:0000256" key="10">
    <source>
        <dbReference type="SAM" id="SignalP"/>
    </source>
</evidence>
<feature type="signal peptide" evidence="10">
    <location>
        <begin position="1"/>
        <end position="18"/>
    </location>
</feature>
<keyword evidence="8" id="KW-0112">Calmodulin-binding</keyword>
<keyword evidence="10" id="KW-0732">Signal</keyword>
<keyword evidence="6 8" id="KW-0472">Membrane</keyword>
<evidence type="ECO:0000256" key="8">
    <source>
        <dbReference type="RuleBase" id="RU280816"/>
    </source>
</evidence>
<gene>
    <name evidence="8" type="primary">MLO</name>
    <name evidence="11" type="ORF">A4U43_UnF2460</name>
</gene>
<keyword evidence="3 8" id="KW-0812">Transmembrane</keyword>
<feature type="transmembrane region" description="Helical" evidence="9">
    <location>
        <begin position="240"/>
        <end position="259"/>
    </location>
</feature>
<evidence type="ECO:0000313" key="12">
    <source>
        <dbReference type="Proteomes" id="UP000243459"/>
    </source>
</evidence>
<feature type="transmembrane region" description="Helical" evidence="9">
    <location>
        <begin position="297"/>
        <end position="320"/>
    </location>
</feature>
<feature type="chain" id="PRO_5012413092" description="MLO-like protein" evidence="10">
    <location>
        <begin position="19"/>
        <end position="450"/>
    </location>
</feature>
<dbReference type="OMA" id="AVHATFC"/>
<accession>A0A1R3L790</accession>
<dbReference type="AlphaFoldDB" id="A0A1R3L790"/>
<keyword evidence="4 8" id="KW-0611">Plant defense</keyword>
<evidence type="ECO:0000256" key="7">
    <source>
        <dbReference type="ARBA" id="ARBA00023265"/>
    </source>
</evidence>
<comment type="function">
    <text evidence="8">May be involved in modulation of pathogen defense and leaf cell death.</text>
</comment>
<dbReference type="InterPro" id="IPR004326">
    <property type="entry name" value="Mlo"/>
</dbReference>
<dbReference type="Proteomes" id="UP000243459">
    <property type="component" value="Unassembled WGS sequence"/>
</dbReference>
<comment type="similarity">
    <text evidence="2 8">Belongs to the MLO family.</text>
</comment>
<organism evidence="11 12">
    <name type="scientific">Asparagus officinalis</name>
    <name type="common">Garden asparagus</name>
    <dbReference type="NCBI Taxonomy" id="4686"/>
    <lineage>
        <taxon>Eukaryota</taxon>
        <taxon>Viridiplantae</taxon>
        <taxon>Streptophyta</taxon>
        <taxon>Embryophyta</taxon>
        <taxon>Tracheophyta</taxon>
        <taxon>Spermatophyta</taxon>
        <taxon>Magnoliopsida</taxon>
        <taxon>Liliopsida</taxon>
        <taxon>Asparagales</taxon>
        <taxon>Asparagaceae</taxon>
        <taxon>Asparagoideae</taxon>
        <taxon>Asparagus</taxon>
    </lineage>
</organism>
<dbReference type="GO" id="GO:0005516">
    <property type="term" value="F:calmodulin binding"/>
    <property type="evidence" value="ECO:0007669"/>
    <property type="project" value="UniProtKB-KW"/>
</dbReference>
<dbReference type="EMBL" id="KV863416">
    <property type="protein sequence ID" value="ONK55497.1"/>
    <property type="molecule type" value="Genomic_DNA"/>
</dbReference>
<keyword evidence="7 8" id="KW-0568">Pathogenesis-related protein</keyword>